<name>A0A4Z2F9A1_9TELE</name>
<sequence>MTSSLPSDEAITPRVASPLTCGPFMDSPDGNEVSERQRSPPGALMRRESPRLERNAVGQRGRMASRGDKSMETFPRPVSGEAAGVRPEGRLLGT</sequence>
<evidence type="ECO:0000256" key="1">
    <source>
        <dbReference type="SAM" id="MobiDB-lite"/>
    </source>
</evidence>
<dbReference type="EMBL" id="SRLO01001495">
    <property type="protein sequence ID" value="TNN37391.1"/>
    <property type="molecule type" value="Genomic_DNA"/>
</dbReference>
<accession>A0A4Z2F9A1</accession>
<reference evidence="2 3" key="1">
    <citation type="submission" date="2019-03" db="EMBL/GenBank/DDBJ databases">
        <title>First draft genome of Liparis tanakae, snailfish: a comprehensive survey of snailfish specific genes.</title>
        <authorList>
            <person name="Kim W."/>
            <person name="Song I."/>
            <person name="Jeong J.-H."/>
            <person name="Kim D."/>
            <person name="Kim S."/>
            <person name="Ryu S."/>
            <person name="Song J.Y."/>
            <person name="Lee S.K."/>
        </authorList>
    </citation>
    <scope>NUCLEOTIDE SEQUENCE [LARGE SCALE GENOMIC DNA]</scope>
    <source>
        <tissue evidence="2">Muscle</tissue>
    </source>
</reference>
<evidence type="ECO:0000313" key="2">
    <source>
        <dbReference type="EMBL" id="TNN37391.1"/>
    </source>
</evidence>
<dbReference type="Proteomes" id="UP000314294">
    <property type="component" value="Unassembled WGS sequence"/>
</dbReference>
<keyword evidence="3" id="KW-1185">Reference proteome</keyword>
<protein>
    <submittedName>
        <fullName evidence="2">Uncharacterized protein</fullName>
    </submittedName>
</protein>
<feature type="compositionally biased region" description="Basic and acidic residues" evidence="1">
    <location>
        <begin position="45"/>
        <end position="54"/>
    </location>
</feature>
<organism evidence="2 3">
    <name type="scientific">Liparis tanakae</name>
    <name type="common">Tanaka's snailfish</name>
    <dbReference type="NCBI Taxonomy" id="230148"/>
    <lineage>
        <taxon>Eukaryota</taxon>
        <taxon>Metazoa</taxon>
        <taxon>Chordata</taxon>
        <taxon>Craniata</taxon>
        <taxon>Vertebrata</taxon>
        <taxon>Euteleostomi</taxon>
        <taxon>Actinopterygii</taxon>
        <taxon>Neopterygii</taxon>
        <taxon>Teleostei</taxon>
        <taxon>Neoteleostei</taxon>
        <taxon>Acanthomorphata</taxon>
        <taxon>Eupercaria</taxon>
        <taxon>Perciformes</taxon>
        <taxon>Cottioidei</taxon>
        <taxon>Cottales</taxon>
        <taxon>Liparidae</taxon>
        <taxon>Liparis</taxon>
    </lineage>
</organism>
<gene>
    <name evidence="2" type="ORF">EYF80_052459</name>
</gene>
<dbReference type="AlphaFoldDB" id="A0A4Z2F9A1"/>
<comment type="caution">
    <text evidence="2">The sequence shown here is derived from an EMBL/GenBank/DDBJ whole genome shotgun (WGS) entry which is preliminary data.</text>
</comment>
<feature type="region of interest" description="Disordered" evidence="1">
    <location>
        <begin position="1"/>
        <end position="94"/>
    </location>
</feature>
<proteinExistence type="predicted"/>
<evidence type="ECO:0000313" key="3">
    <source>
        <dbReference type="Proteomes" id="UP000314294"/>
    </source>
</evidence>